<keyword evidence="6" id="KW-1185">Reference proteome</keyword>
<evidence type="ECO:0000313" key="6">
    <source>
        <dbReference type="Proteomes" id="UP001172673"/>
    </source>
</evidence>
<evidence type="ECO:0000256" key="1">
    <source>
        <dbReference type="ARBA" id="ARBA00022737"/>
    </source>
</evidence>
<dbReference type="PANTHER" id="PTHR10039:SF5">
    <property type="entry name" value="NACHT DOMAIN-CONTAINING PROTEIN"/>
    <property type="match status" value="1"/>
</dbReference>
<evidence type="ECO:0000259" key="3">
    <source>
        <dbReference type="Pfam" id="PF24883"/>
    </source>
</evidence>
<evidence type="ECO:0008006" key="7">
    <source>
        <dbReference type="Google" id="ProtNLM"/>
    </source>
</evidence>
<evidence type="ECO:0000256" key="2">
    <source>
        <dbReference type="SAM" id="MobiDB-lite"/>
    </source>
</evidence>
<dbReference type="PANTHER" id="PTHR10039">
    <property type="entry name" value="AMELOGENIN"/>
    <property type="match status" value="1"/>
</dbReference>
<keyword evidence="1" id="KW-0677">Repeat</keyword>
<feature type="compositionally biased region" description="Low complexity" evidence="2">
    <location>
        <begin position="951"/>
        <end position="969"/>
    </location>
</feature>
<dbReference type="Pfam" id="PF25053">
    <property type="entry name" value="DUF7791"/>
    <property type="match status" value="1"/>
</dbReference>
<feature type="compositionally biased region" description="Polar residues" evidence="2">
    <location>
        <begin position="923"/>
        <end position="934"/>
    </location>
</feature>
<organism evidence="5 6">
    <name type="scientific">Cladophialophora chaetospira</name>
    <dbReference type="NCBI Taxonomy" id="386627"/>
    <lineage>
        <taxon>Eukaryota</taxon>
        <taxon>Fungi</taxon>
        <taxon>Dikarya</taxon>
        <taxon>Ascomycota</taxon>
        <taxon>Pezizomycotina</taxon>
        <taxon>Eurotiomycetes</taxon>
        <taxon>Chaetothyriomycetidae</taxon>
        <taxon>Chaetothyriales</taxon>
        <taxon>Herpotrichiellaceae</taxon>
        <taxon>Cladophialophora</taxon>
    </lineage>
</organism>
<proteinExistence type="predicted"/>
<gene>
    <name evidence="5" type="ORF">H2200_004355</name>
</gene>
<evidence type="ECO:0000259" key="4">
    <source>
        <dbReference type="Pfam" id="PF25053"/>
    </source>
</evidence>
<dbReference type="AlphaFoldDB" id="A0AA38XD13"/>
<dbReference type="Proteomes" id="UP001172673">
    <property type="component" value="Unassembled WGS sequence"/>
</dbReference>
<comment type="caution">
    <text evidence="5">The sequence shown here is derived from an EMBL/GenBank/DDBJ whole genome shotgun (WGS) entry which is preliminary data.</text>
</comment>
<reference evidence="5" key="1">
    <citation type="submission" date="2022-10" db="EMBL/GenBank/DDBJ databases">
        <title>Culturing micro-colonial fungi from biological soil crusts in the Mojave desert and describing Neophaeococcomyces mojavensis, and introducing the new genera and species Taxawa tesnikishii.</title>
        <authorList>
            <person name="Kurbessoian T."/>
            <person name="Stajich J.E."/>
        </authorList>
    </citation>
    <scope>NUCLEOTIDE SEQUENCE</scope>
    <source>
        <strain evidence="5">TK_41</strain>
    </source>
</reference>
<name>A0AA38XD13_9EURO</name>
<dbReference type="InterPro" id="IPR056884">
    <property type="entry name" value="NPHP3-like_N"/>
</dbReference>
<protein>
    <recommendedName>
        <fullName evidence="7">NACHT domain-containing protein</fullName>
    </recommendedName>
</protein>
<accession>A0AA38XD13</accession>
<dbReference type="InterPro" id="IPR056693">
    <property type="entry name" value="DUF7791"/>
</dbReference>
<feature type="region of interest" description="Disordered" evidence="2">
    <location>
        <begin position="920"/>
        <end position="985"/>
    </location>
</feature>
<sequence length="985" mass="112543">MVLDPLSALGVAGNIVQFVDFTLRLVSKTDELYERGSLIQHEHLHRCAQQIQNFSSLLKSRLTPFKEDDKGQRSLTTKGRSANEAQDEVTKLLRVALSHCHESATELLKATSKLVIRDSNSKWQSFRQALNSIMSESALDVMTQRVFQAQQNVVMFLLLYTSSPHMDEAHVLQSGYSLEKNILSAVNRSADSIRAQIEALRVDLEAVDTSKIESFTKKFQDRHPRVFDTVGHEVRMLLPIAARETFLETLKFESINDRYDRITLAHKQTLQWVLEPSEQQQLAWDSFPAWLEARDISENPVSFGLVRIQTYPGAAMLFWNPGNVMQRSMEGLLRTLAHQALSNHNVDYDIIPAISPLRWHDCMYRNIPDPAWSLSELMALLRDSMTFLSKKTNLMLFVDGLDEFGTDRADRETLIQLFLDLRQLPNVKLCLSSRPWNEFKDSLGAFPHLKLEDLTKQDMRDYVQAELGNSRALQDFASVARAKVDDLQCQLVDKSDGVFLWLFLVTRRLKLAAQDGKQLRTLFEILDQMPPDLDEFFQHMLRRIPAQDQIQASRIFQIMINSDSKPTLMDLSFTEEEEISFALLKPIQTETKPEILSRTVALRRRLDSQCMDLLVCAPTVVQNDGLWDATQVEYLHRTVKDFLETKDSQELLLSFTTIPLDAAWYECNATISQMIFTNELIHDWSAANNDQQNGQRHRFQKRLQRLWTHSNFDSQYAKQVFELAVDEIDPLLKDGDGPIGFSTSGEGAKAAEQICRAYERYRSSTIRKHLLMALMGGFDKYATAYVADLEEHSDTWTYFYATVAPTAHGRQPPPWSLLIILLQKCRSFETVPQANSTMEPFHEAIRNWPLEGCVEDVPGRESYSKVALLLLQKTEGLSGFKWQLQELYECCERNIRATFDLLIAVSLIRDLQKARKTWRTAKGGNTSIVSPGQTPQALQPEPPAASPPSNPNEAHPITPTSRPSPMPTSSRKENSWMKLVFRTKH</sequence>
<feature type="compositionally biased region" description="Pro residues" evidence="2">
    <location>
        <begin position="940"/>
        <end position="950"/>
    </location>
</feature>
<dbReference type="EMBL" id="JAPDRK010000006">
    <property type="protein sequence ID" value="KAJ9611172.1"/>
    <property type="molecule type" value="Genomic_DNA"/>
</dbReference>
<dbReference type="Pfam" id="PF24883">
    <property type="entry name" value="NPHP3_N"/>
    <property type="match status" value="1"/>
</dbReference>
<feature type="domain" description="DUF7791" evidence="4">
    <location>
        <begin position="546"/>
        <end position="676"/>
    </location>
</feature>
<evidence type="ECO:0000313" key="5">
    <source>
        <dbReference type="EMBL" id="KAJ9611172.1"/>
    </source>
</evidence>
<feature type="domain" description="Nephrocystin 3-like N-terminal" evidence="3">
    <location>
        <begin position="314"/>
        <end position="434"/>
    </location>
</feature>